<evidence type="ECO:0000259" key="2">
    <source>
        <dbReference type="PROSITE" id="PS51762"/>
    </source>
</evidence>
<dbReference type="SUPFAM" id="SSF49899">
    <property type="entry name" value="Concanavalin A-like lectins/glucanases"/>
    <property type="match status" value="1"/>
</dbReference>
<evidence type="ECO:0000256" key="1">
    <source>
        <dbReference type="ARBA" id="ARBA00006865"/>
    </source>
</evidence>
<evidence type="ECO:0000313" key="3">
    <source>
        <dbReference type="EMBL" id="GAC30769.1"/>
    </source>
</evidence>
<dbReference type="GO" id="GO:0005975">
    <property type="term" value="P:carbohydrate metabolic process"/>
    <property type="evidence" value="ECO:0007669"/>
    <property type="project" value="InterPro"/>
</dbReference>
<dbReference type="STRING" id="1121922.GCA_000428905_03522"/>
<evidence type="ECO:0000313" key="4">
    <source>
        <dbReference type="Proteomes" id="UP000006251"/>
    </source>
</evidence>
<dbReference type="RefSeq" id="WP_006015368.1">
    <property type="nucleotide sequence ID" value="NZ_AUAV01000023.1"/>
</dbReference>
<dbReference type="InterPro" id="IPR000757">
    <property type="entry name" value="Beta-glucanase-like"/>
</dbReference>
<dbReference type="EMBL" id="BAEQ01000066">
    <property type="protein sequence ID" value="GAC30769.1"/>
    <property type="molecule type" value="Genomic_DNA"/>
</dbReference>
<dbReference type="PANTHER" id="PTHR10963">
    <property type="entry name" value="GLYCOSYL HYDROLASE-RELATED"/>
    <property type="match status" value="1"/>
</dbReference>
<gene>
    <name evidence="3" type="ORF">GPAL_3929</name>
</gene>
<keyword evidence="4" id="KW-1185">Reference proteome</keyword>
<organism evidence="3 4">
    <name type="scientific">Brumicola pallidula DSM 14239 = ACAM 615</name>
    <dbReference type="NCBI Taxonomy" id="1121922"/>
    <lineage>
        <taxon>Bacteria</taxon>
        <taxon>Pseudomonadati</taxon>
        <taxon>Pseudomonadota</taxon>
        <taxon>Gammaproteobacteria</taxon>
        <taxon>Alteromonadales</taxon>
        <taxon>Alteromonadaceae</taxon>
        <taxon>Brumicola</taxon>
    </lineage>
</organism>
<dbReference type="PANTHER" id="PTHR10963:SF55">
    <property type="entry name" value="GLYCOSIDE HYDROLASE FAMILY 16 PROTEIN"/>
    <property type="match status" value="1"/>
</dbReference>
<proteinExistence type="inferred from homology"/>
<dbReference type="PROSITE" id="PS51762">
    <property type="entry name" value="GH16_2"/>
    <property type="match status" value="1"/>
</dbReference>
<comment type="caution">
    <text evidence="3">The sequence shown here is derived from an EMBL/GenBank/DDBJ whole genome shotgun (WGS) entry which is preliminary data.</text>
</comment>
<dbReference type="Pfam" id="PF00722">
    <property type="entry name" value="Glyco_hydro_16"/>
    <property type="match status" value="1"/>
</dbReference>
<name>K6YDF6_9ALTE</name>
<protein>
    <recommendedName>
        <fullName evidence="2">GH16 domain-containing protein</fullName>
    </recommendedName>
</protein>
<comment type="similarity">
    <text evidence="1">Belongs to the glycosyl hydrolase 16 family.</text>
</comment>
<reference evidence="4" key="1">
    <citation type="journal article" date="2014" name="Environ. Microbiol.">
        <title>Comparative genomics of the marine bacterial genus Glaciecola reveals the high degree of genomic diversity and genomic characteristic for cold adaptation.</title>
        <authorList>
            <person name="Qin Q.L."/>
            <person name="Xie B.B."/>
            <person name="Yu Y."/>
            <person name="Shu Y.L."/>
            <person name="Rong J.C."/>
            <person name="Zhang Y.J."/>
            <person name="Zhao D.L."/>
            <person name="Chen X.L."/>
            <person name="Zhang X.Y."/>
            <person name="Chen B."/>
            <person name="Zhou B.C."/>
            <person name="Zhang Y.Z."/>
        </authorList>
    </citation>
    <scope>NUCLEOTIDE SEQUENCE [LARGE SCALE GENOMIC DNA]</scope>
    <source>
        <strain evidence="4">ACAM 615</strain>
    </source>
</reference>
<accession>K6YDF6</accession>
<sequence>MNNANGKNSTLSVAACKPESNDLKLLEQGPIVDFHPYAQPVVVALNFGGPEYKASDGVLYSADSLNIDSAVGPSAQIKGSGYSLYGKVEVSARIPRGQGTWSAIWMLPSNPYKYATSCASDEDWQGSRTCDAWPFDHPYNVILNLAIGRSWGRTGGPIDASIFPLRMEVDYVRIYQSAE</sequence>
<dbReference type="InterPro" id="IPR050546">
    <property type="entry name" value="Glycosyl_Hydrlase_16"/>
</dbReference>
<dbReference type="Proteomes" id="UP000006251">
    <property type="component" value="Unassembled WGS sequence"/>
</dbReference>
<dbReference type="Gene3D" id="2.60.120.200">
    <property type="match status" value="2"/>
</dbReference>
<dbReference type="AlphaFoldDB" id="K6YDF6"/>
<dbReference type="OrthoDB" id="9809583at2"/>
<dbReference type="GO" id="GO:0004553">
    <property type="term" value="F:hydrolase activity, hydrolyzing O-glycosyl compounds"/>
    <property type="evidence" value="ECO:0007669"/>
    <property type="project" value="InterPro"/>
</dbReference>
<feature type="domain" description="GH16" evidence="2">
    <location>
        <begin position="10"/>
        <end position="179"/>
    </location>
</feature>
<dbReference type="InterPro" id="IPR013320">
    <property type="entry name" value="ConA-like_dom_sf"/>
</dbReference>